<sequence>MEDSSLWTHISQRMDAINKRTGRNMVQAVLTGALLVFIVVASLIFNTQIFLWLIIAFVCVALWELRVDFATIGIRIPIVALWIMTVATFLAIYYVPVRSSHSVVAAIGVVLTAAVVALVSTIRRSNHERVERAVKKKLNKSVSGNASDKVDFDVHQESEPLRLTHVGASLLAVFYVTCLASFIVLPLTRSHPVAFEFMIIFLPSLGDIGGLIFGAAFGKHKLSPRISPKKSVEGLLGSILFSVIGVIAIGWFTYDVNHFIQHAFVLVLMGICVGIVGLFGDLCASMLKRDMGLKDMGHILAGHGGVLDRVDSILMCAPVICMFVMAFGL</sequence>
<evidence type="ECO:0000256" key="16">
    <source>
        <dbReference type="ARBA" id="ARBA00023209"/>
    </source>
</evidence>
<comment type="catalytic activity">
    <reaction evidence="1">
        <text>a 1,2-diacyl-sn-glycero-3-phosphate + CTP + H(+) = a CDP-1,2-diacyl-sn-glycerol + diphosphate</text>
        <dbReference type="Rhea" id="RHEA:16229"/>
        <dbReference type="ChEBI" id="CHEBI:15378"/>
        <dbReference type="ChEBI" id="CHEBI:33019"/>
        <dbReference type="ChEBI" id="CHEBI:37563"/>
        <dbReference type="ChEBI" id="CHEBI:58332"/>
        <dbReference type="ChEBI" id="CHEBI:58608"/>
        <dbReference type="EC" id="2.7.7.41"/>
    </reaction>
</comment>
<evidence type="ECO:0000256" key="23">
    <source>
        <dbReference type="ARBA" id="ARBA00033406"/>
    </source>
</evidence>
<evidence type="ECO:0000256" key="13">
    <source>
        <dbReference type="ARBA" id="ARBA00022989"/>
    </source>
</evidence>
<evidence type="ECO:0000256" key="3">
    <source>
        <dbReference type="ARBA" id="ARBA00005119"/>
    </source>
</evidence>
<comment type="pathway">
    <text evidence="4">Lipid metabolism.</text>
</comment>
<keyword evidence="11 24" id="KW-0812">Transmembrane</keyword>
<dbReference type="GO" id="GO:0005886">
    <property type="term" value="C:plasma membrane"/>
    <property type="evidence" value="ECO:0007669"/>
    <property type="project" value="UniProtKB-SubCell"/>
</dbReference>
<keyword evidence="12 25" id="KW-0548">Nucleotidyltransferase</keyword>
<feature type="transmembrane region" description="Helical" evidence="24">
    <location>
        <begin position="72"/>
        <end position="95"/>
    </location>
</feature>
<dbReference type="RefSeq" id="WP_131283152.1">
    <property type="nucleotide sequence ID" value="NZ_RXLP01000004.1"/>
</dbReference>
<dbReference type="PANTHER" id="PTHR46382:SF1">
    <property type="entry name" value="PHOSPHATIDATE CYTIDYLYLTRANSFERASE"/>
    <property type="match status" value="1"/>
</dbReference>
<comment type="similarity">
    <text evidence="5">Belongs to the CDS family.</text>
</comment>
<evidence type="ECO:0000256" key="18">
    <source>
        <dbReference type="ARBA" id="ARBA00029893"/>
    </source>
</evidence>
<keyword evidence="13 24" id="KW-1133">Transmembrane helix</keyword>
<keyword evidence="16" id="KW-0594">Phospholipid biosynthesis</keyword>
<accession>A0A4R0QR25</accession>
<gene>
    <name evidence="25" type="ORF">EJ419_01510</name>
</gene>
<dbReference type="EMBL" id="RXLP01000004">
    <property type="protein sequence ID" value="TCD54802.1"/>
    <property type="molecule type" value="Genomic_DNA"/>
</dbReference>
<dbReference type="EC" id="2.7.7.41" evidence="6"/>
<evidence type="ECO:0000256" key="19">
    <source>
        <dbReference type="ARBA" id="ARBA00031825"/>
    </source>
</evidence>
<evidence type="ECO:0000256" key="7">
    <source>
        <dbReference type="ARBA" id="ARBA00019373"/>
    </source>
</evidence>
<dbReference type="AlphaFoldDB" id="A0A4R0QR25"/>
<dbReference type="OrthoDB" id="9799199at2"/>
<keyword evidence="26" id="KW-1185">Reference proteome</keyword>
<protein>
    <recommendedName>
        <fullName evidence="7">Phosphatidate cytidylyltransferase</fullName>
        <ecNumber evidence="6">2.7.7.41</ecNumber>
    </recommendedName>
    <alternativeName>
        <fullName evidence="20">CDP-DAG synthase</fullName>
    </alternativeName>
    <alternativeName>
        <fullName evidence="22">CDP-DG synthase</fullName>
    </alternativeName>
    <alternativeName>
        <fullName evidence="18">CDP-diacylglycerol synthase</fullName>
    </alternativeName>
    <alternativeName>
        <fullName evidence="21">CDP-diglyceride pyrophosphorylase</fullName>
    </alternativeName>
    <alternativeName>
        <fullName evidence="23">CDP-diglyceride synthase</fullName>
    </alternativeName>
    <alternativeName>
        <fullName evidence="19">CTP:phosphatidate cytidylyltransferase</fullName>
    </alternativeName>
</protein>
<comment type="pathway">
    <text evidence="3">Phospholipid metabolism; CDP-diacylglycerol biosynthesis; CDP-diacylglycerol from sn-glycerol 3-phosphate: step 3/3.</text>
</comment>
<feature type="transmembrane region" description="Helical" evidence="24">
    <location>
        <begin position="260"/>
        <end position="285"/>
    </location>
</feature>
<keyword evidence="10 25" id="KW-0808">Transferase</keyword>
<comment type="subcellular location">
    <subcellularLocation>
        <location evidence="2">Cell membrane</location>
        <topology evidence="2">Multi-pass membrane protein</topology>
    </subcellularLocation>
</comment>
<evidence type="ECO:0000256" key="17">
    <source>
        <dbReference type="ARBA" id="ARBA00023264"/>
    </source>
</evidence>
<evidence type="ECO:0000313" key="26">
    <source>
        <dbReference type="Proteomes" id="UP000291289"/>
    </source>
</evidence>
<feature type="transmembrane region" description="Helical" evidence="24">
    <location>
        <begin position="193"/>
        <end position="213"/>
    </location>
</feature>
<dbReference type="Pfam" id="PF01148">
    <property type="entry name" value="CTP_transf_1"/>
    <property type="match status" value="1"/>
</dbReference>
<reference evidence="25 26" key="1">
    <citation type="submission" date="2018-12" db="EMBL/GenBank/DDBJ databases">
        <title>Alloscrdovia theropitheci sp. nov: a novel taxon from the feces of the bleeding-herat monkey (Theropithecus geleda).</title>
        <authorList>
            <person name="Modesto M."/>
        </authorList>
    </citation>
    <scope>NUCLEOTIDE SEQUENCE [LARGE SCALE GENOMIC DNA]</scope>
    <source>
        <strain evidence="25 26">GLDI4/2</strain>
    </source>
</reference>
<evidence type="ECO:0000256" key="22">
    <source>
        <dbReference type="ARBA" id="ARBA00032743"/>
    </source>
</evidence>
<dbReference type="GO" id="GO:0016024">
    <property type="term" value="P:CDP-diacylglycerol biosynthetic process"/>
    <property type="evidence" value="ECO:0007669"/>
    <property type="project" value="TreeGrafter"/>
</dbReference>
<evidence type="ECO:0000256" key="5">
    <source>
        <dbReference type="ARBA" id="ARBA00010185"/>
    </source>
</evidence>
<evidence type="ECO:0000256" key="21">
    <source>
        <dbReference type="ARBA" id="ARBA00032396"/>
    </source>
</evidence>
<dbReference type="Proteomes" id="UP000291289">
    <property type="component" value="Unassembled WGS sequence"/>
</dbReference>
<keyword evidence="8" id="KW-1003">Cell membrane</keyword>
<comment type="caution">
    <text evidence="25">The sequence shown here is derived from an EMBL/GenBank/DDBJ whole genome shotgun (WGS) entry which is preliminary data.</text>
</comment>
<keyword evidence="14" id="KW-0443">Lipid metabolism</keyword>
<evidence type="ECO:0000256" key="8">
    <source>
        <dbReference type="ARBA" id="ARBA00022475"/>
    </source>
</evidence>
<feature type="transmembrane region" description="Helical" evidence="24">
    <location>
        <begin position="21"/>
        <end position="43"/>
    </location>
</feature>
<evidence type="ECO:0000256" key="4">
    <source>
        <dbReference type="ARBA" id="ARBA00005189"/>
    </source>
</evidence>
<evidence type="ECO:0000256" key="11">
    <source>
        <dbReference type="ARBA" id="ARBA00022692"/>
    </source>
</evidence>
<evidence type="ECO:0000256" key="10">
    <source>
        <dbReference type="ARBA" id="ARBA00022679"/>
    </source>
</evidence>
<keyword evidence="17" id="KW-1208">Phospholipid metabolism</keyword>
<keyword evidence="15 24" id="KW-0472">Membrane</keyword>
<evidence type="ECO:0000256" key="20">
    <source>
        <dbReference type="ARBA" id="ARBA00032253"/>
    </source>
</evidence>
<dbReference type="PANTHER" id="PTHR46382">
    <property type="entry name" value="PHOSPHATIDATE CYTIDYLYLTRANSFERASE"/>
    <property type="match status" value="1"/>
</dbReference>
<evidence type="ECO:0000256" key="2">
    <source>
        <dbReference type="ARBA" id="ARBA00004651"/>
    </source>
</evidence>
<feature type="transmembrane region" description="Helical" evidence="24">
    <location>
        <begin position="166"/>
        <end position="187"/>
    </location>
</feature>
<evidence type="ECO:0000256" key="6">
    <source>
        <dbReference type="ARBA" id="ARBA00012487"/>
    </source>
</evidence>
<evidence type="ECO:0000256" key="14">
    <source>
        <dbReference type="ARBA" id="ARBA00023098"/>
    </source>
</evidence>
<evidence type="ECO:0000256" key="12">
    <source>
        <dbReference type="ARBA" id="ARBA00022695"/>
    </source>
</evidence>
<evidence type="ECO:0000256" key="15">
    <source>
        <dbReference type="ARBA" id="ARBA00023136"/>
    </source>
</evidence>
<dbReference type="GO" id="GO:0004605">
    <property type="term" value="F:phosphatidate cytidylyltransferase activity"/>
    <property type="evidence" value="ECO:0007669"/>
    <property type="project" value="UniProtKB-EC"/>
</dbReference>
<feature type="transmembrane region" description="Helical" evidence="24">
    <location>
        <begin position="101"/>
        <end position="122"/>
    </location>
</feature>
<keyword evidence="9" id="KW-0444">Lipid biosynthesis</keyword>
<feature type="transmembrane region" description="Helical" evidence="24">
    <location>
        <begin position="234"/>
        <end position="254"/>
    </location>
</feature>
<feature type="transmembrane region" description="Helical" evidence="24">
    <location>
        <begin position="49"/>
        <end position="65"/>
    </location>
</feature>
<evidence type="ECO:0000256" key="24">
    <source>
        <dbReference type="SAM" id="Phobius"/>
    </source>
</evidence>
<evidence type="ECO:0000313" key="25">
    <source>
        <dbReference type="EMBL" id="TCD54802.1"/>
    </source>
</evidence>
<evidence type="ECO:0000256" key="9">
    <source>
        <dbReference type="ARBA" id="ARBA00022516"/>
    </source>
</evidence>
<proteinExistence type="inferred from homology"/>
<evidence type="ECO:0000256" key="1">
    <source>
        <dbReference type="ARBA" id="ARBA00001698"/>
    </source>
</evidence>
<organism evidence="25 26">
    <name type="scientific">Alloscardovia theropitheci</name>
    <dbReference type="NCBI Taxonomy" id="2496842"/>
    <lineage>
        <taxon>Bacteria</taxon>
        <taxon>Bacillati</taxon>
        <taxon>Actinomycetota</taxon>
        <taxon>Actinomycetes</taxon>
        <taxon>Bifidobacteriales</taxon>
        <taxon>Bifidobacteriaceae</taxon>
        <taxon>Alloscardovia</taxon>
    </lineage>
</organism>
<name>A0A4R0QR25_9BIFI</name>